<evidence type="ECO:0000313" key="3">
    <source>
        <dbReference type="Proteomes" id="UP000324222"/>
    </source>
</evidence>
<feature type="compositionally biased region" description="Pro residues" evidence="1">
    <location>
        <begin position="42"/>
        <end position="52"/>
    </location>
</feature>
<accession>A0A5B7JWW6</accession>
<sequence>MKSDSKYCIVSNNWLRVFNPSLELTLPSSTPPSTSLLLLLPPLSPPPPPPPQGTYGLKGTKGLPPQ</sequence>
<proteinExistence type="predicted"/>
<name>A0A5B7JWW6_PORTR</name>
<dbReference type="EMBL" id="VSRR010126965">
    <property type="protein sequence ID" value="MPD01391.1"/>
    <property type="molecule type" value="Genomic_DNA"/>
</dbReference>
<keyword evidence="3" id="KW-1185">Reference proteome</keyword>
<evidence type="ECO:0000256" key="1">
    <source>
        <dbReference type="SAM" id="MobiDB-lite"/>
    </source>
</evidence>
<reference evidence="2 3" key="1">
    <citation type="submission" date="2019-05" db="EMBL/GenBank/DDBJ databases">
        <title>Another draft genome of Portunus trituberculatus and its Hox gene families provides insights of decapod evolution.</title>
        <authorList>
            <person name="Jeong J.-H."/>
            <person name="Song I."/>
            <person name="Kim S."/>
            <person name="Choi T."/>
            <person name="Kim D."/>
            <person name="Ryu S."/>
            <person name="Kim W."/>
        </authorList>
    </citation>
    <scope>NUCLEOTIDE SEQUENCE [LARGE SCALE GENOMIC DNA]</scope>
    <source>
        <tissue evidence="2">Muscle</tissue>
    </source>
</reference>
<feature type="region of interest" description="Disordered" evidence="1">
    <location>
        <begin position="29"/>
        <end position="66"/>
    </location>
</feature>
<feature type="compositionally biased region" description="Low complexity" evidence="1">
    <location>
        <begin position="29"/>
        <end position="41"/>
    </location>
</feature>
<dbReference type="AlphaFoldDB" id="A0A5B7JWW6"/>
<dbReference type="Proteomes" id="UP000324222">
    <property type="component" value="Unassembled WGS sequence"/>
</dbReference>
<comment type="caution">
    <text evidence="2">The sequence shown here is derived from an EMBL/GenBank/DDBJ whole genome shotgun (WGS) entry which is preliminary data.</text>
</comment>
<protein>
    <submittedName>
        <fullName evidence="2">Uncharacterized protein</fullName>
    </submittedName>
</protein>
<evidence type="ECO:0000313" key="2">
    <source>
        <dbReference type="EMBL" id="MPD01391.1"/>
    </source>
</evidence>
<gene>
    <name evidence="2" type="ORF">E2C01_096916</name>
</gene>
<organism evidence="2 3">
    <name type="scientific">Portunus trituberculatus</name>
    <name type="common">Swimming crab</name>
    <name type="synonym">Neptunus trituberculatus</name>
    <dbReference type="NCBI Taxonomy" id="210409"/>
    <lineage>
        <taxon>Eukaryota</taxon>
        <taxon>Metazoa</taxon>
        <taxon>Ecdysozoa</taxon>
        <taxon>Arthropoda</taxon>
        <taxon>Crustacea</taxon>
        <taxon>Multicrustacea</taxon>
        <taxon>Malacostraca</taxon>
        <taxon>Eumalacostraca</taxon>
        <taxon>Eucarida</taxon>
        <taxon>Decapoda</taxon>
        <taxon>Pleocyemata</taxon>
        <taxon>Brachyura</taxon>
        <taxon>Eubrachyura</taxon>
        <taxon>Portunoidea</taxon>
        <taxon>Portunidae</taxon>
        <taxon>Portuninae</taxon>
        <taxon>Portunus</taxon>
    </lineage>
</organism>